<evidence type="ECO:0000256" key="4">
    <source>
        <dbReference type="ARBA" id="ARBA00022563"/>
    </source>
</evidence>
<evidence type="ECO:0000259" key="10">
    <source>
        <dbReference type="PROSITE" id="PS51330"/>
    </source>
</evidence>
<comment type="similarity">
    <text evidence="2 8 9">Belongs to the dihydrofolate reductase family.</text>
</comment>
<comment type="caution">
    <text evidence="11">The sequence shown here is derived from an EMBL/GenBank/DDBJ whole genome shotgun (WGS) entry which is preliminary data.</text>
</comment>
<keyword evidence="5 8" id="KW-0521">NADP</keyword>
<dbReference type="RefSeq" id="WP_349588857.1">
    <property type="nucleotide sequence ID" value="NZ_JBEFLD010000007.1"/>
</dbReference>
<dbReference type="PROSITE" id="PS51330">
    <property type="entry name" value="DHFR_2"/>
    <property type="match status" value="1"/>
</dbReference>
<evidence type="ECO:0000256" key="5">
    <source>
        <dbReference type="ARBA" id="ARBA00022857"/>
    </source>
</evidence>
<comment type="catalytic activity">
    <reaction evidence="8">
        <text>(6S)-5,6,7,8-tetrahydrofolate + NADP(+) = 7,8-dihydrofolate + NADPH + H(+)</text>
        <dbReference type="Rhea" id="RHEA:15009"/>
        <dbReference type="ChEBI" id="CHEBI:15378"/>
        <dbReference type="ChEBI" id="CHEBI:57451"/>
        <dbReference type="ChEBI" id="CHEBI:57453"/>
        <dbReference type="ChEBI" id="CHEBI:57783"/>
        <dbReference type="ChEBI" id="CHEBI:58349"/>
        <dbReference type="EC" id="1.5.1.3"/>
    </reaction>
</comment>
<dbReference type="EC" id="1.5.1.3" evidence="3 8"/>
<evidence type="ECO:0000256" key="3">
    <source>
        <dbReference type="ARBA" id="ARBA00012856"/>
    </source>
</evidence>
<name>A0ABV1M9M1_9NEIS</name>
<dbReference type="PROSITE" id="PS00075">
    <property type="entry name" value="DHFR_1"/>
    <property type="match status" value="1"/>
</dbReference>
<comment type="pathway">
    <text evidence="1 8">Cofactor biosynthesis; tetrahydrofolate biosynthesis; 5,6,7,8-tetrahydrofolate from 7,8-dihydrofolate: step 1/1.</text>
</comment>
<keyword evidence="12" id="KW-1185">Reference proteome</keyword>
<feature type="domain" description="DHFR" evidence="10">
    <location>
        <begin position="10"/>
        <end position="166"/>
    </location>
</feature>
<protein>
    <recommendedName>
        <fullName evidence="3 8">Dihydrofolate reductase</fullName>
        <ecNumber evidence="3 8">1.5.1.3</ecNumber>
    </recommendedName>
</protein>
<reference evidence="11" key="1">
    <citation type="submission" date="2024-06" db="EMBL/GenBank/DDBJ databases">
        <title>Genome sequence of Vogesella sp. MAHUQ-64.</title>
        <authorList>
            <person name="Huq M.A."/>
        </authorList>
    </citation>
    <scope>NUCLEOTIDE SEQUENCE</scope>
    <source>
        <strain evidence="11">MAHUQ-64</strain>
    </source>
</reference>
<evidence type="ECO:0000256" key="6">
    <source>
        <dbReference type="ARBA" id="ARBA00023002"/>
    </source>
</evidence>
<dbReference type="PRINTS" id="PR00070">
    <property type="entry name" value="DHFR"/>
</dbReference>
<evidence type="ECO:0000256" key="1">
    <source>
        <dbReference type="ARBA" id="ARBA00004903"/>
    </source>
</evidence>
<dbReference type="InterPro" id="IPR017925">
    <property type="entry name" value="DHFR_CS"/>
</dbReference>
<keyword evidence="6 8" id="KW-0560">Oxidoreductase</keyword>
<evidence type="ECO:0000256" key="7">
    <source>
        <dbReference type="ARBA" id="ARBA00025067"/>
    </source>
</evidence>
<comment type="function">
    <text evidence="7 8">Key enzyme in folate metabolism. Catalyzes an essential reaction for de novo glycine and purine synthesis, and for DNA precursor synthesis.</text>
</comment>
<dbReference type="EMBL" id="JBEFLD010000007">
    <property type="protein sequence ID" value="MEQ6291674.1"/>
    <property type="molecule type" value="Genomic_DNA"/>
</dbReference>
<dbReference type="PANTHER" id="PTHR48069">
    <property type="entry name" value="DIHYDROFOLATE REDUCTASE"/>
    <property type="match status" value="1"/>
</dbReference>
<accession>A0ABV1M9M1</accession>
<dbReference type="Pfam" id="PF00186">
    <property type="entry name" value="DHFR_1"/>
    <property type="match status" value="1"/>
</dbReference>
<dbReference type="PANTHER" id="PTHR48069:SF3">
    <property type="entry name" value="DIHYDROFOLATE REDUCTASE"/>
    <property type="match status" value="1"/>
</dbReference>
<evidence type="ECO:0000256" key="8">
    <source>
        <dbReference type="PIRNR" id="PIRNR000194"/>
    </source>
</evidence>
<sequence>MSLRPTSRPVITLVAAMAHDNVIGIDNTLPWHLPEDLKHFKAVTLGKPVIMGRKTFDSIGRPLPGRLNIVITRQQDWQHDGVSVAHSLQDALALAGAVDEVCVIGGANLYAQALPLADKLCLTHIDLVVAGDARFPAWDAAEWQCTTQPALVAANGVQYYFADYQRLA</sequence>
<dbReference type="InterPro" id="IPR024072">
    <property type="entry name" value="DHFR-like_dom_sf"/>
</dbReference>
<evidence type="ECO:0000256" key="2">
    <source>
        <dbReference type="ARBA" id="ARBA00009539"/>
    </source>
</evidence>
<dbReference type="PIRSF" id="PIRSF000194">
    <property type="entry name" value="DHFR"/>
    <property type="match status" value="1"/>
</dbReference>
<dbReference type="InterPro" id="IPR001796">
    <property type="entry name" value="DHFR_dom"/>
</dbReference>
<gene>
    <name evidence="11" type="primary">folA</name>
    <name evidence="11" type="ORF">ABNW52_13730</name>
</gene>
<evidence type="ECO:0000256" key="9">
    <source>
        <dbReference type="RuleBase" id="RU004474"/>
    </source>
</evidence>
<proteinExistence type="inferred from homology"/>
<dbReference type="SUPFAM" id="SSF53597">
    <property type="entry name" value="Dihydrofolate reductase-like"/>
    <property type="match status" value="1"/>
</dbReference>
<keyword evidence="4 8" id="KW-0554">One-carbon metabolism</keyword>
<evidence type="ECO:0000313" key="12">
    <source>
        <dbReference type="Proteomes" id="UP001433638"/>
    </source>
</evidence>
<organism evidence="11 12">
    <name type="scientific">Vogesella oryzagri</name>
    <dbReference type="NCBI Taxonomy" id="3160864"/>
    <lineage>
        <taxon>Bacteria</taxon>
        <taxon>Pseudomonadati</taxon>
        <taxon>Pseudomonadota</taxon>
        <taxon>Betaproteobacteria</taxon>
        <taxon>Neisseriales</taxon>
        <taxon>Chromobacteriaceae</taxon>
        <taxon>Vogesella</taxon>
    </lineage>
</organism>
<dbReference type="Gene3D" id="3.40.430.10">
    <property type="entry name" value="Dihydrofolate Reductase, subunit A"/>
    <property type="match status" value="1"/>
</dbReference>
<dbReference type="NCBIfam" id="NF008037">
    <property type="entry name" value="PRK10769.1"/>
    <property type="match status" value="1"/>
</dbReference>
<dbReference type="Proteomes" id="UP001433638">
    <property type="component" value="Unassembled WGS sequence"/>
</dbReference>
<evidence type="ECO:0000313" key="11">
    <source>
        <dbReference type="EMBL" id="MEQ6291674.1"/>
    </source>
</evidence>
<dbReference type="InterPro" id="IPR012259">
    <property type="entry name" value="DHFR"/>
</dbReference>
<dbReference type="CDD" id="cd00209">
    <property type="entry name" value="DHFR"/>
    <property type="match status" value="1"/>
</dbReference>